<dbReference type="InterPro" id="IPR039569">
    <property type="entry name" value="FAS1-like_DH_region"/>
</dbReference>
<dbReference type="AlphaFoldDB" id="A0A0K1PC05"/>
<reference evidence="2 3" key="1">
    <citation type="submission" date="2015-08" db="EMBL/GenBank/DDBJ databases">
        <authorList>
            <person name="Babu N.S."/>
            <person name="Beckwith C.J."/>
            <person name="Beseler K.G."/>
            <person name="Brison A."/>
            <person name="Carone J.V."/>
            <person name="Caskin T.P."/>
            <person name="Diamond M."/>
            <person name="Durham M.E."/>
            <person name="Foxe J.M."/>
            <person name="Go M."/>
            <person name="Henderson B.A."/>
            <person name="Jones I.B."/>
            <person name="McGettigan J.A."/>
            <person name="Micheletti S.J."/>
            <person name="Nasrallah M.E."/>
            <person name="Ortiz D."/>
            <person name="Piller C.R."/>
            <person name="Privatt S.R."/>
            <person name="Schneider S.L."/>
            <person name="Sharp S."/>
            <person name="Smith T.C."/>
            <person name="Stanton J.D."/>
            <person name="Ullery H.E."/>
            <person name="Wilson R.J."/>
            <person name="Serrano M.G."/>
            <person name="Buck G."/>
            <person name="Lee V."/>
            <person name="Wang Y."/>
            <person name="Carvalho R."/>
            <person name="Voegtly L."/>
            <person name="Shi R."/>
            <person name="Duckworth R."/>
            <person name="Johnson A."/>
            <person name="Loviza R."/>
            <person name="Walstead R."/>
            <person name="Shah Z."/>
            <person name="Kiflezghi M."/>
            <person name="Wade K."/>
            <person name="Ball S.L."/>
            <person name="Bradley K.W."/>
            <person name="Asai D.J."/>
            <person name="Bowman C.A."/>
            <person name="Russell D.A."/>
            <person name="Pope W.H."/>
            <person name="Jacobs-Sera D."/>
            <person name="Hendrix R.W."/>
            <person name="Hatfull G.F."/>
        </authorList>
    </citation>
    <scope>NUCLEOTIDE SEQUENCE [LARGE SCALE GENOMIC DNA]</scope>
    <source>
        <strain evidence="2 3">DSM 27710</strain>
    </source>
</reference>
<dbReference type="SUPFAM" id="SSF54637">
    <property type="entry name" value="Thioesterase/thiol ester dehydrase-isomerase"/>
    <property type="match status" value="1"/>
</dbReference>
<name>A0A0K1PC05_9BACT</name>
<dbReference type="KEGG" id="vin:AKJ08_1455"/>
<dbReference type="EMBL" id="CP012332">
    <property type="protein sequence ID" value="AKU91068.1"/>
    <property type="molecule type" value="Genomic_DNA"/>
</dbReference>
<dbReference type="RefSeq" id="WP_050725436.1">
    <property type="nucleotide sequence ID" value="NZ_CP012332.1"/>
</dbReference>
<dbReference type="InterPro" id="IPR016709">
    <property type="entry name" value="HadA-like"/>
</dbReference>
<dbReference type="OrthoDB" id="9800237at2"/>
<protein>
    <recommendedName>
        <fullName evidence="1">FAS1-like dehydratase domain-containing protein</fullName>
    </recommendedName>
</protein>
<evidence type="ECO:0000313" key="3">
    <source>
        <dbReference type="Proteomes" id="UP000055590"/>
    </source>
</evidence>
<dbReference type="STRING" id="1391653.AKJ08_1455"/>
<gene>
    <name evidence="2" type="ORF">AKJ08_1455</name>
</gene>
<evidence type="ECO:0000259" key="1">
    <source>
        <dbReference type="Pfam" id="PF13452"/>
    </source>
</evidence>
<dbReference type="PIRSF" id="PIRSF018072">
    <property type="entry name" value="UCP018072"/>
    <property type="match status" value="1"/>
</dbReference>
<dbReference type="Proteomes" id="UP000055590">
    <property type="component" value="Chromosome"/>
</dbReference>
<dbReference type="InterPro" id="IPR029069">
    <property type="entry name" value="HotDog_dom_sf"/>
</dbReference>
<dbReference type="CDD" id="cd03441">
    <property type="entry name" value="R_hydratase_like"/>
    <property type="match status" value="1"/>
</dbReference>
<proteinExistence type="predicted"/>
<feature type="domain" description="FAS1-like dehydratase" evidence="1">
    <location>
        <begin position="6"/>
        <end position="134"/>
    </location>
</feature>
<dbReference type="Pfam" id="PF13452">
    <property type="entry name" value="FAS1_DH_region"/>
    <property type="match status" value="1"/>
</dbReference>
<organism evidence="2 3">
    <name type="scientific">Vulgatibacter incomptus</name>
    <dbReference type="NCBI Taxonomy" id="1391653"/>
    <lineage>
        <taxon>Bacteria</taxon>
        <taxon>Pseudomonadati</taxon>
        <taxon>Myxococcota</taxon>
        <taxon>Myxococcia</taxon>
        <taxon>Myxococcales</taxon>
        <taxon>Cystobacterineae</taxon>
        <taxon>Vulgatibacteraceae</taxon>
        <taxon>Vulgatibacter</taxon>
    </lineage>
</organism>
<evidence type="ECO:0000313" key="2">
    <source>
        <dbReference type="EMBL" id="AKU91068.1"/>
    </source>
</evidence>
<keyword evidence="3" id="KW-1185">Reference proteome</keyword>
<accession>A0A0K1PC05</accession>
<sequence>MLDRGLIGRRSEPVWNEVENGAIRRFAAALGIGDPVHHDENHAKAAGHRGLLAPATFPITLRGSLDLERALGLEDRGLVHADQSLELFRPICAGDRIEVIEVIADVAERPGTGGPVDVVVVEDEGRDDQGHLVYRARRTLIVRPPLREA</sequence>
<dbReference type="Gene3D" id="3.10.129.10">
    <property type="entry name" value="Hotdog Thioesterase"/>
    <property type="match status" value="1"/>
</dbReference>